<dbReference type="Gene3D" id="3.40.30.10">
    <property type="entry name" value="Glutaredoxin"/>
    <property type="match status" value="1"/>
</dbReference>
<dbReference type="InterPro" id="IPR036249">
    <property type="entry name" value="Thioredoxin-like_sf"/>
</dbReference>
<sequence>MKIIIYTTKGCPDCYGLKQWLNYKNIPYTEIDIEEPGISEYLKNKYGVRVAPITVIGDKFFYGTFDVQKPQIEAILKKEVK</sequence>
<dbReference type="Pfam" id="PF00462">
    <property type="entry name" value="Glutaredoxin"/>
    <property type="match status" value="1"/>
</dbReference>
<dbReference type="SUPFAM" id="SSF52833">
    <property type="entry name" value="Thioredoxin-like"/>
    <property type="match status" value="1"/>
</dbReference>
<proteinExistence type="predicted"/>
<gene>
    <name evidence="2" type="ORF">DESAMIL20_1049</name>
</gene>
<reference evidence="2 3" key="1">
    <citation type="journal article" date="2017" name="Front. Microbiol.">
        <title>Genome Sequence of Desulfurella amilsii Strain TR1 and Comparative Genomics of Desulfurellaceae Family.</title>
        <authorList>
            <person name="Florentino A.P."/>
            <person name="Stams A.J."/>
            <person name="Sanchez-Andrea I."/>
        </authorList>
    </citation>
    <scope>NUCLEOTIDE SEQUENCE [LARGE SCALE GENOMIC DNA]</scope>
    <source>
        <strain evidence="2 3">TR1</strain>
    </source>
</reference>
<dbReference type="OrthoDB" id="9814618at2"/>
<dbReference type="AlphaFoldDB" id="A0A1X4XVC4"/>
<organism evidence="2 3">
    <name type="scientific">Desulfurella amilsii</name>
    <dbReference type="NCBI Taxonomy" id="1562698"/>
    <lineage>
        <taxon>Bacteria</taxon>
        <taxon>Pseudomonadati</taxon>
        <taxon>Campylobacterota</taxon>
        <taxon>Desulfurellia</taxon>
        <taxon>Desulfurellales</taxon>
        <taxon>Desulfurellaceae</taxon>
        <taxon>Desulfurella</taxon>
    </lineage>
</organism>
<name>A0A1X4XVC4_9BACT</name>
<dbReference type="InterPro" id="IPR002109">
    <property type="entry name" value="Glutaredoxin"/>
</dbReference>
<evidence type="ECO:0000313" key="3">
    <source>
        <dbReference type="Proteomes" id="UP000194141"/>
    </source>
</evidence>
<dbReference type="STRING" id="1562698.DESAMIL20_1049"/>
<comment type="caution">
    <text evidence="2">The sequence shown here is derived from an EMBL/GenBank/DDBJ whole genome shotgun (WGS) entry which is preliminary data.</text>
</comment>
<dbReference type="Proteomes" id="UP000194141">
    <property type="component" value="Unassembled WGS sequence"/>
</dbReference>
<evidence type="ECO:0000313" key="2">
    <source>
        <dbReference type="EMBL" id="OSS41496.1"/>
    </source>
</evidence>
<evidence type="ECO:0000259" key="1">
    <source>
        <dbReference type="Pfam" id="PF00462"/>
    </source>
</evidence>
<protein>
    <submittedName>
        <fullName evidence="2">Glutaredoxin</fullName>
    </submittedName>
</protein>
<feature type="domain" description="Glutaredoxin" evidence="1">
    <location>
        <begin position="3"/>
        <end position="60"/>
    </location>
</feature>
<accession>A0A1X4XVC4</accession>
<dbReference type="CDD" id="cd02976">
    <property type="entry name" value="NrdH"/>
    <property type="match status" value="1"/>
</dbReference>
<dbReference type="EMBL" id="MDSU01000018">
    <property type="protein sequence ID" value="OSS41496.1"/>
    <property type="molecule type" value="Genomic_DNA"/>
</dbReference>
<keyword evidence="3" id="KW-1185">Reference proteome</keyword>
<dbReference type="RefSeq" id="WP_086033753.1">
    <property type="nucleotide sequence ID" value="NZ_MDSU01000018.1"/>
</dbReference>
<dbReference type="PROSITE" id="PS51354">
    <property type="entry name" value="GLUTAREDOXIN_2"/>
    <property type="match status" value="1"/>
</dbReference>